<dbReference type="EMBL" id="BT139095">
    <property type="protein sequence ID" value="AFK38890.1"/>
    <property type="molecule type" value="mRNA"/>
</dbReference>
<sequence>MKGMQDEMMEIDSVGCSNQTLDFSLISDYSWIEGEKPHPWWQTTDRNELASFVSQKSLNNIENCDLPPPRKNYLGGQSNAYISDEKINTIGFDWEAKSSVFSNLTDQAQGSLDSGFMQGNLRHSHFACDKSPSYTSTIHEDVTEQAFEGDQSIAQLMEALCHSQTRARAAEEVAKQAYAEKEHIFTQFLMQASQLLAYEQWFRLLQLETDNTSQIKNKDQQVSTKFPETLPWILFEGRKLQKRKKLLVNAKKEMLGKLKSDRRTYAVAFALGLSLVGAGLLLGWTVGWMFPRL</sequence>
<protein>
    <submittedName>
        <fullName evidence="2">Uncharacterized protein</fullName>
    </submittedName>
</protein>
<evidence type="ECO:0000313" key="2">
    <source>
        <dbReference type="EMBL" id="AFK38890.1"/>
    </source>
</evidence>
<evidence type="ECO:0000256" key="1">
    <source>
        <dbReference type="SAM" id="Phobius"/>
    </source>
</evidence>
<keyword evidence="1" id="KW-1133">Transmembrane helix</keyword>
<name>I3SF48_LOTJA</name>
<proteinExistence type="evidence at transcript level"/>
<keyword evidence="1" id="KW-0812">Transmembrane</keyword>
<dbReference type="PANTHER" id="PTHR33868:SF2">
    <property type="entry name" value="EXPRESSED PROTEIN"/>
    <property type="match status" value="1"/>
</dbReference>
<keyword evidence="1" id="KW-0472">Membrane</keyword>
<feature type="transmembrane region" description="Helical" evidence="1">
    <location>
        <begin position="264"/>
        <end position="290"/>
    </location>
</feature>
<accession>I3SF48</accession>
<reference evidence="2" key="1">
    <citation type="submission" date="2012-05" db="EMBL/GenBank/DDBJ databases">
        <authorList>
            <person name="Krishnakumar V."/>
            <person name="Cheung F."/>
            <person name="Xiao Y."/>
            <person name="Chan A."/>
            <person name="Moskal W.A."/>
            <person name="Town C.D."/>
        </authorList>
    </citation>
    <scope>NUCLEOTIDE SEQUENCE</scope>
</reference>
<dbReference type="PANTHER" id="PTHR33868">
    <property type="entry name" value="EXPRESSED PROTEIN"/>
    <property type="match status" value="1"/>
</dbReference>
<organism evidence="2">
    <name type="scientific">Lotus japonicus</name>
    <name type="common">Lotus corniculatus var. japonicus</name>
    <dbReference type="NCBI Taxonomy" id="34305"/>
    <lineage>
        <taxon>Eukaryota</taxon>
        <taxon>Viridiplantae</taxon>
        <taxon>Streptophyta</taxon>
        <taxon>Embryophyta</taxon>
        <taxon>Tracheophyta</taxon>
        <taxon>Spermatophyta</taxon>
        <taxon>Magnoliopsida</taxon>
        <taxon>eudicotyledons</taxon>
        <taxon>Gunneridae</taxon>
        <taxon>Pentapetalae</taxon>
        <taxon>rosids</taxon>
        <taxon>fabids</taxon>
        <taxon>Fabales</taxon>
        <taxon>Fabaceae</taxon>
        <taxon>Papilionoideae</taxon>
        <taxon>50 kb inversion clade</taxon>
        <taxon>NPAAA clade</taxon>
        <taxon>Hologalegina</taxon>
        <taxon>robinioid clade</taxon>
        <taxon>Loteae</taxon>
        <taxon>Lotus</taxon>
    </lineage>
</organism>
<dbReference type="AlphaFoldDB" id="I3SF48"/>